<comment type="caution">
    <text evidence="3">The sequence shown here is derived from an EMBL/GenBank/DDBJ whole genome shotgun (WGS) entry which is preliminary data.</text>
</comment>
<dbReference type="InterPro" id="IPR004360">
    <property type="entry name" value="Glyas_Fos-R_dOase_dom"/>
</dbReference>
<evidence type="ECO:0000313" key="4">
    <source>
        <dbReference type="Proteomes" id="UP001596507"/>
    </source>
</evidence>
<protein>
    <submittedName>
        <fullName evidence="3">VOC family protein</fullName>
    </submittedName>
</protein>
<dbReference type="PROSITE" id="PS51819">
    <property type="entry name" value="VOC"/>
    <property type="match status" value="1"/>
</dbReference>
<reference evidence="4" key="1">
    <citation type="journal article" date="2019" name="Int. J. Syst. Evol. Microbiol.">
        <title>The Global Catalogue of Microorganisms (GCM) 10K type strain sequencing project: providing services to taxonomists for standard genome sequencing and annotation.</title>
        <authorList>
            <consortium name="The Broad Institute Genomics Platform"/>
            <consortium name="The Broad Institute Genome Sequencing Center for Infectious Disease"/>
            <person name="Wu L."/>
            <person name="Ma J."/>
        </authorList>
    </citation>
    <scope>NUCLEOTIDE SEQUENCE [LARGE SCALE GENOMIC DNA]</scope>
    <source>
        <strain evidence="4">CGMCC 1.15772</strain>
    </source>
</reference>
<dbReference type="InterPro" id="IPR051785">
    <property type="entry name" value="MMCE/EMCE_epimerase"/>
</dbReference>
<gene>
    <name evidence="3" type="ORF">ACFQRL_11505</name>
</gene>
<dbReference type="Gene3D" id="3.10.180.10">
    <property type="entry name" value="2,3-Dihydroxybiphenyl 1,2-Dioxygenase, domain 1"/>
    <property type="match status" value="1"/>
</dbReference>
<feature type="domain" description="VOC" evidence="2">
    <location>
        <begin position="2"/>
        <end position="132"/>
    </location>
</feature>
<dbReference type="CDD" id="cd06587">
    <property type="entry name" value="VOC"/>
    <property type="match status" value="1"/>
</dbReference>
<evidence type="ECO:0000259" key="2">
    <source>
        <dbReference type="PROSITE" id="PS51819"/>
    </source>
</evidence>
<organism evidence="3 4">
    <name type="scientific">Microbacterium fluvii</name>
    <dbReference type="NCBI Taxonomy" id="415215"/>
    <lineage>
        <taxon>Bacteria</taxon>
        <taxon>Bacillati</taxon>
        <taxon>Actinomycetota</taxon>
        <taxon>Actinomycetes</taxon>
        <taxon>Micrococcales</taxon>
        <taxon>Microbacteriaceae</taxon>
        <taxon>Microbacterium</taxon>
    </lineage>
</organism>
<name>A0ABW2HFC5_9MICO</name>
<proteinExistence type="predicted"/>
<dbReference type="SUPFAM" id="SSF54593">
    <property type="entry name" value="Glyoxalase/Bleomycin resistance protein/Dihydroxybiphenyl dioxygenase"/>
    <property type="match status" value="1"/>
</dbReference>
<evidence type="ECO:0000256" key="1">
    <source>
        <dbReference type="ARBA" id="ARBA00022723"/>
    </source>
</evidence>
<evidence type="ECO:0000313" key="3">
    <source>
        <dbReference type="EMBL" id="MFC7269589.1"/>
    </source>
</evidence>
<dbReference type="Pfam" id="PF00903">
    <property type="entry name" value="Glyoxalase"/>
    <property type="match status" value="1"/>
</dbReference>
<dbReference type="InterPro" id="IPR037523">
    <property type="entry name" value="VOC_core"/>
</dbReference>
<keyword evidence="4" id="KW-1185">Reference proteome</keyword>
<dbReference type="PANTHER" id="PTHR43048:SF5">
    <property type="entry name" value="BLR5325 PROTEIN"/>
    <property type="match status" value="1"/>
</dbReference>
<dbReference type="EMBL" id="JBHTBE010000003">
    <property type="protein sequence ID" value="MFC7269589.1"/>
    <property type="molecule type" value="Genomic_DNA"/>
</dbReference>
<accession>A0ABW2HFC5</accession>
<keyword evidence="1" id="KW-0479">Metal-binding</keyword>
<dbReference type="Proteomes" id="UP001596507">
    <property type="component" value="Unassembled WGS sequence"/>
</dbReference>
<sequence>MHVDHVGLSVGDLDAQRDWYQRAFGFATAKPFEIAAVGLRGVFLLGPDDLAIELLERRGSTHRTPATSPPDELLAQGWGHVCLRVADVDEVFARLVDAGATVVTAPAPAPEPGVRFAFVTDPEGNFIELLDREGPVAA</sequence>
<dbReference type="RefSeq" id="WP_262874522.1">
    <property type="nucleotide sequence ID" value="NZ_BAABKW010000001.1"/>
</dbReference>
<dbReference type="InterPro" id="IPR029068">
    <property type="entry name" value="Glyas_Bleomycin-R_OHBP_Dase"/>
</dbReference>
<dbReference type="PANTHER" id="PTHR43048">
    <property type="entry name" value="METHYLMALONYL-COA EPIMERASE"/>
    <property type="match status" value="1"/>
</dbReference>